<comment type="caution">
    <text evidence="3">The sequence shown here is derived from an EMBL/GenBank/DDBJ whole genome shotgun (WGS) entry which is preliminary data.</text>
</comment>
<feature type="signal peptide" evidence="2">
    <location>
        <begin position="1"/>
        <end position="23"/>
    </location>
</feature>
<proteinExistence type="predicted"/>
<keyword evidence="2" id="KW-0732">Signal</keyword>
<sequence length="332" mass="35841">MKLQKQLIASLAGAAFLGSVANAEIPLTDDLSAYGYIDMALTDGDDSGDTETAVAEFELGLAFTPAESKWSAVAEISFDSNSDSSSETTRGNGVDGLPGTADDTFTTETETNASAEFETVTITYAYSDELSFTAGNILSYQGFETFDATGLYQYSAQGIGGGYVYSAGYAVGASADYVTDAYAFGAWIGDSDDAKQSYEFLAAFTGVEGLTVKAIYADDPGYETINVWASYEIDAFTFAVEYTGNDWEDDFTVGEERPEDVYMALVYYSFGDAGVTFRYSGGDYEDGIEFDRYTFSPSYSFSDNVFGLLEISYEEVDDEDATTLAAELIYSF</sequence>
<dbReference type="SUPFAM" id="SSF56935">
    <property type="entry name" value="Porins"/>
    <property type="match status" value="1"/>
</dbReference>
<feature type="compositionally biased region" description="Low complexity" evidence="1">
    <location>
        <begin position="100"/>
        <end position="112"/>
    </location>
</feature>
<keyword evidence="4" id="KW-1185">Reference proteome</keyword>
<evidence type="ECO:0000313" key="4">
    <source>
        <dbReference type="Proteomes" id="UP001225316"/>
    </source>
</evidence>
<dbReference type="Proteomes" id="UP001225316">
    <property type="component" value="Unassembled WGS sequence"/>
</dbReference>
<protein>
    <recommendedName>
        <fullName evidence="5">Porin domain-containing protein</fullName>
    </recommendedName>
</protein>
<dbReference type="EMBL" id="JARXHW010000005">
    <property type="protein sequence ID" value="MDQ8206592.1"/>
    <property type="molecule type" value="Genomic_DNA"/>
</dbReference>
<feature type="chain" id="PRO_5046745556" description="Porin domain-containing protein" evidence="2">
    <location>
        <begin position="24"/>
        <end position="332"/>
    </location>
</feature>
<gene>
    <name evidence="3" type="ORF">QEH52_03670</name>
</gene>
<evidence type="ECO:0008006" key="5">
    <source>
        <dbReference type="Google" id="ProtNLM"/>
    </source>
</evidence>
<evidence type="ECO:0000256" key="2">
    <source>
        <dbReference type="SAM" id="SignalP"/>
    </source>
</evidence>
<organism evidence="3 4">
    <name type="scientific">Thalassobacterium maritimum</name>
    <dbReference type="NCBI Taxonomy" id="3041265"/>
    <lineage>
        <taxon>Bacteria</taxon>
        <taxon>Pseudomonadati</taxon>
        <taxon>Verrucomicrobiota</taxon>
        <taxon>Opitutia</taxon>
        <taxon>Puniceicoccales</taxon>
        <taxon>Coraliomargaritaceae</taxon>
        <taxon>Thalassobacterium</taxon>
    </lineage>
</organism>
<dbReference type="RefSeq" id="WP_308948692.1">
    <property type="nucleotide sequence ID" value="NZ_JARXHW010000005.1"/>
</dbReference>
<feature type="region of interest" description="Disordered" evidence="1">
    <location>
        <begin position="80"/>
        <end position="112"/>
    </location>
</feature>
<accession>A0ABU1AR11</accession>
<reference evidence="3 4" key="1">
    <citation type="submission" date="2023-04" db="EMBL/GenBank/DDBJ databases">
        <title>A novel bacteria isolated from coastal sediment.</title>
        <authorList>
            <person name="Liu X.-J."/>
            <person name="Du Z.-J."/>
        </authorList>
    </citation>
    <scope>NUCLEOTIDE SEQUENCE [LARGE SCALE GENOMIC DNA]</scope>
    <source>
        <strain evidence="3 4">SDUM461003</strain>
    </source>
</reference>
<name>A0ABU1AR11_9BACT</name>
<evidence type="ECO:0000313" key="3">
    <source>
        <dbReference type="EMBL" id="MDQ8206592.1"/>
    </source>
</evidence>
<evidence type="ECO:0000256" key="1">
    <source>
        <dbReference type="SAM" id="MobiDB-lite"/>
    </source>
</evidence>